<sequence length="189" mass="21860">MKIGLLGGTFDPPHLGHLIMAEHVLEAMHLDEVWFVPSHVPPHKQESALVAEDRLRMVERAIEENPQFSVSTVELEREGKSFTIDTMKQLQNQYPSYDFCFIIGGDMVQHLDRWHRIDELQELVQFIGVGREGYQLDSSRGVKLIDIPRIDISSSMIRKRLAKGKSIRYLVTHQVYEYIKEHSLYVSNS</sequence>
<dbReference type="Proteomes" id="UP000660110">
    <property type="component" value="Unassembled WGS sequence"/>
</dbReference>
<gene>
    <name evidence="10 12" type="primary">nadD</name>
    <name evidence="12" type="ORF">GCM10010954_02320</name>
</gene>
<evidence type="ECO:0000256" key="8">
    <source>
        <dbReference type="ARBA" id="ARBA00023027"/>
    </source>
</evidence>
<dbReference type="Gene3D" id="3.40.50.620">
    <property type="entry name" value="HUPs"/>
    <property type="match status" value="1"/>
</dbReference>
<dbReference type="InterPro" id="IPR004821">
    <property type="entry name" value="Cyt_trans-like"/>
</dbReference>
<comment type="function">
    <text evidence="1 10">Catalyzes the reversible adenylation of nicotinate mononucleotide (NaMN) to nicotinic acid adenine dinucleotide (NaAD).</text>
</comment>
<evidence type="ECO:0000256" key="4">
    <source>
        <dbReference type="ARBA" id="ARBA00022679"/>
    </source>
</evidence>
<evidence type="ECO:0000259" key="11">
    <source>
        <dbReference type="Pfam" id="PF01467"/>
    </source>
</evidence>
<dbReference type="NCBIfam" id="TIGR00482">
    <property type="entry name" value="nicotinate (nicotinamide) nucleotide adenylyltransferase"/>
    <property type="match status" value="1"/>
</dbReference>
<feature type="domain" description="Cytidyltransferase-like" evidence="11">
    <location>
        <begin position="5"/>
        <end position="160"/>
    </location>
</feature>
<dbReference type="CDD" id="cd02165">
    <property type="entry name" value="NMNAT"/>
    <property type="match status" value="1"/>
</dbReference>
<dbReference type="AlphaFoldDB" id="A0A917B035"/>
<keyword evidence="6 10" id="KW-0547">Nucleotide-binding</keyword>
<dbReference type="NCBIfam" id="NF000841">
    <property type="entry name" value="PRK00071.1-4"/>
    <property type="match status" value="1"/>
</dbReference>
<dbReference type="GO" id="GO:0005524">
    <property type="term" value="F:ATP binding"/>
    <property type="evidence" value="ECO:0007669"/>
    <property type="project" value="UniProtKB-KW"/>
</dbReference>
<dbReference type="HAMAP" id="MF_00244">
    <property type="entry name" value="NaMN_adenylyltr"/>
    <property type="match status" value="1"/>
</dbReference>
<keyword evidence="13" id="KW-1185">Reference proteome</keyword>
<comment type="catalytic activity">
    <reaction evidence="9 10">
        <text>nicotinate beta-D-ribonucleotide + ATP + H(+) = deamido-NAD(+) + diphosphate</text>
        <dbReference type="Rhea" id="RHEA:22860"/>
        <dbReference type="ChEBI" id="CHEBI:15378"/>
        <dbReference type="ChEBI" id="CHEBI:30616"/>
        <dbReference type="ChEBI" id="CHEBI:33019"/>
        <dbReference type="ChEBI" id="CHEBI:57502"/>
        <dbReference type="ChEBI" id="CHEBI:58437"/>
        <dbReference type="EC" id="2.7.7.18"/>
    </reaction>
</comment>
<evidence type="ECO:0000256" key="2">
    <source>
        <dbReference type="ARBA" id="ARBA00005019"/>
    </source>
</evidence>
<evidence type="ECO:0000313" key="12">
    <source>
        <dbReference type="EMBL" id="GGF07428.1"/>
    </source>
</evidence>
<dbReference type="PANTHER" id="PTHR39321">
    <property type="entry name" value="NICOTINATE-NUCLEOTIDE ADENYLYLTRANSFERASE-RELATED"/>
    <property type="match status" value="1"/>
</dbReference>
<protein>
    <recommendedName>
        <fullName evidence="10">Probable nicotinate-nucleotide adenylyltransferase</fullName>
        <ecNumber evidence="10">2.7.7.18</ecNumber>
    </recommendedName>
    <alternativeName>
        <fullName evidence="10">Deamido-NAD(+) diphosphorylase</fullName>
    </alternativeName>
    <alternativeName>
        <fullName evidence="10">Deamido-NAD(+) pyrophosphorylase</fullName>
    </alternativeName>
    <alternativeName>
        <fullName evidence="10">Nicotinate mononucleotide adenylyltransferase</fullName>
        <shortName evidence="10">NaMN adenylyltransferase</shortName>
    </alternativeName>
</protein>
<dbReference type="PANTHER" id="PTHR39321:SF3">
    <property type="entry name" value="PHOSPHOPANTETHEINE ADENYLYLTRANSFERASE"/>
    <property type="match status" value="1"/>
</dbReference>
<evidence type="ECO:0000256" key="7">
    <source>
        <dbReference type="ARBA" id="ARBA00022840"/>
    </source>
</evidence>
<keyword evidence="4 10" id="KW-0808">Transferase</keyword>
<keyword evidence="8 10" id="KW-0520">NAD</keyword>
<name>A0A917B035_HALAA</name>
<dbReference type="NCBIfam" id="NF000840">
    <property type="entry name" value="PRK00071.1-3"/>
    <property type="match status" value="1"/>
</dbReference>
<dbReference type="GO" id="GO:0004515">
    <property type="term" value="F:nicotinate-nucleotide adenylyltransferase activity"/>
    <property type="evidence" value="ECO:0007669"/>
    <property type="project" value="UniProtKB-UniRule"/>
</dbReference>
<keyword evidence="3 10" id="KW-0662">Pyridine nucleotide biosynthesis</keyword>
<keyword evidence="7 10" id="KW-0067">ATP-binding</keyword>
<dbReference type="Pfam" id="PF01467">
    <property type="entry name" value="CTP_transf_like"/>
    <property type="match status" value="1"/>
</dbReference>
<reference evidence="12" key="2">
    <citation type="submission" date="2020-09" db="EMBL/GenBank/DDBJ databases">
        <authorList>
            <person name="Sun Q."/>
            <person name="Zhou Y."/>
        </authorList>
    </citation>
    <scope>NUCLEOTIDE SEQUENCE</scope>
    <source>
        <strain evidence="12">CGMCC 1.12153</strain>
    </source>
</reference>
<dbReference type="SUPFAM" id="SSF52374">
    <property type="entry name" value="Nucleotidylyl transferase"/>
    <property type="match status" value="1"/>
</dbReference>
<dbReference type="NCBIfam" id="TIGR00125">
    <property type="entry name" value="cyt_tran_rel"/>
    <property type="match status" value="1"/>
</dbReference>
<dbReference type="EC" id="2.7.7.18" evidence="10"/>
<dbReference type="EMBL" id="BMEL01000001">
    <property type="protein sequence ID" value="GGF07428.1"/>
    <property type="molecule type" value="Genomic_DNA"/>
</dbReference>
<dbReference type="InterPro" id="IPR005248">
    <property type="entry name" value="NadD/NMNAT"/>
</dbReference>
<comment type="similarity">
    <text evidence="10">Belongs to the NadD family.</text>
</comment>
<evidence type="ECO:0000256" key="6">
    <source>
        <dbReference type="ARBA" id="ARBA00022741"/>
    </source>
</evidence>
<accession>A0A917B035</accession>
<dbReference type="RefSeq" id="WP_245345279.1">
    <property type="nucleotide sequence ID" value="NZ_BMEL01000001.1"/>
</dbReference>
<dbReference type="InterPro" id="IPR014729">
    <property type="entry name" value="Rossmann-like_a/b/a_fold"/>
</dbReference>
<evidence type="ECO:0000256" key="3">
    <source>
        <dbReference type="ARBA" id="ARBA00022642"/>
    </source>
</evidence>
<reference evidence="12" key="1">
    <citation type="journal article" date="2014" name="Int. J. Syst. Evol. Microbiol.">
        <title>Complete genome sequence of Corynebacterium casei LMG S-19264T (=DSM 44701T), isolated from a smear-ripened cheese.</title>
        <authorList>
            <consortium name="US DOE Joint Genome Institute (JGI-PGF)"/>
            <person name="Walter F."/>
            <person name="Albersmeier A."/>
            <person name="Kalinowski J."/>
            <person name="Ruckert C."/>
        </authorList>
    </citation>
    <scope>NUCLEOTIDE SEQUENCE</scope>
    <source>
        <strain evidence="12">CGMCC 1.12153</strain>
    </source>
</reference>
<comment type="pathway">
    <text evidence="2 10">Cofactor biosynthesis; NAD(+) biosynthesis; deamido-NAD(+) from nicotinate D-ribonucleotide: step 1/1.</text>
</comment>
<evidence type="ECO:0000256" key="9">
    <source>
        <dbReference type="ARBA" id="ARBA00048721"/>
    </source>
</evidence>
<evidence type="ECO:0000256" key="5">
    <source>
        <dbReference type="ARBA" id="ARBA00022695"/>
    </source>
</evidence>
<comment type="caution">
    <text evidence="12">The sequence shown here is derived from an EMBL/GenBank/DDBJ whole genome shotgun (WGS) entry which is preliminary data.</text>
</comment>
<dbReference type="GO" id="GO:0009435">
    <property type="term" value="P:NAD+ biosynthetic process"/>
    <property type="evidence" value="ECO:0007669"/>
    <property type="project" value="UniProtKB-UniRule"/>
</dbReference>
<evidence type="ECO:0000313" key="13">
    <source>
        <dbReference type="Proteomes" id="UP000660110"/>
    </source>
</evidence>
<keyword evidence="5 10" id="KW-0548">Nucleotidyltransferase</keyword>
<organism evidence="12 13">
    <name type="scientific">Halobacillus andaensis</name>
    <dbReference type="NCBI Taxonomy" id="1176239"/>
    <lineage>
        <taxon>Bacteria</taxon>
        <taxon>Bacillati</taxon>
        <taxon>Bacillota</taxon>
        <taxon>Bacilli</taxon>
        <taxon>Bacillales</taxon>
        <taxon>Bacillaceae</taxon>
        <taxon>Halobacillus</taxon>
    </lineage>
</organism>
<evidence type="ECO:0000256" key="10">
    <source>
        <dbReference type="HAMAP-Rule" id="MF_00244"/>
    </source>
</evidence>
<evidence type="ECO:0000256" key="1">
    <source>
        <dbReference type="ARBA" id="ARBA00002324"/>
    </source>
</evidence>
<proteinExistence type="inferred from homology"/>